<evidence type="ECO:0000313" key="3">
    <source>
        <dbReference type="EMBL" id="KAK9842853.1"/>
    </source>
</evidence>
<keyword evidence="4" id="KW-1185">Reference proteome</keyword>
<dbReference type="AlphaFoldDB" id="A0AAW1SBV7"/>
<reference evidence="3 4" key="1">
    <citation type="journal article" date="2024" name="Nat. Commun.">
        <title>Phylogenomics reveals the evolutionary origins of lichenization in chlorophyte algae.</title>
        <authorList>
            <person name="Puginier C."/>
            <person name="Libourel C."/>
            <person name="Otte J."/>
            <person name="Skaloud P."/>
            <person name="Haon M."/>
            <person name="Grisel S."/>
            <person name="Petersen M."/>
            <person name="Berrin J.G."/>
            <person name="Delaux P.M."/>
            <person name="Dal Grande F."/>
            <person name="Keller J."/>
        </authorList>
    </citation>
    <scope>NUCLEOTIDE SEQUENCE [LARGE SCALE GENOMIC DNA]</scope>
    <source>
        <strain evidence="3 4">SAG 2145</strain>
    </source>
</reference>
<keyword evidence="2" id="KW-0812">Transmembrane</keyword>
<organism evidence="3 4">
    <name type="scientific">Apatococcus lobatus</name>
    <dbReference type="NCBI Taxonomy" id="904363"/>
    <lineage>
        <taxon>Eukaryota</taxon>
        <taxon>Viridiplantae</taxon>
        <taxon>Chlorophyta</taxon>
        <taxon>core chlorophytes</taxon>
        <taxon>Trebouxiophyceae</taxon>
        <taxon>Chlorellales</taxon>
        <taxon>Chlorellaceae</taxon>
        <taxon>Apatococcus</taxon>
    </lineage>
</organism>
<proteinExistence type="predicted"/>
<evidence type="ECO:0000256" key="1">
    <source>
        <dbReference type="SAM" id="MobiDB-lite"/>
    </source>
</evidence>
<dbReference type="Proteomes" id="UP001438707">
    <property type="component" value="Unassembled WGS sequence"/>
</dbReference>
<accession>A0AAW1SBV7</accession>
<keyword evidence="2" id="KW-1133">Transmembrane helix</keyword>
<feature type="compositionally biased region" description="Polar residues" evidence="1">
    <location>
        <begin position="98"/>
        <end position="113"/>
    </location>
</feature>
<protein>
    <submittedName>
        <fullName evidence="3">Uncharacterized protein</fullName>
    </submittedName>
</protein>
<name>A0AAW1SBV7_9CHLO</name>
<evidence type="ECO:0000256" key="2">
    <source>
        <dbReference type="SAM" id="Phobius"/>
    </source>
</evidence>
<keyword evidence="2" id="KW-0472">Membrane</keyword>
<feature type="region of interest" description="Disordered" evidence="1">
    <location>
        <begin position="53"/>
        <end position="117"/>
    </location>
</feature>
<evidence type="ECO:0000313" key="4">
    <source>
        <dbReference type="Proteomes" id="UP001438707"/>
    </source>
</evidence>
<gene>
    <name evidence="3" type="ORF">WJX74_003441</name>
</gene>
<feature type="compositionally biased region" description="Basic and acidic residues" evidence="1">
    <location>
        <begin position="56"/>
        <end position="70"/>
    </location>
</feature>
<comment type="caution">
    <text evidence="3">The sequence shown here is derived from an EMBL/GenBank/DDBJ whole genome shotgun (WGS) entry which is preliminary data.</text>
</comment>
<feature type="transmembrane region" description="Helical" evidence="2">
    <location>
        <begin position="6"/>
        <end position="24"/>
    </location>
</feature>
<dbReference type="EMBL" id="JALJOS010000002">
    <property type="protein sequence ID" value="KAK9842853.1"/>
    <property type="molecule type" value="Genomic_DNA"/>
</dbReference>
<sequence length="142" mass="15383">MPVICLGPVCVPLNLLIPFLVGLLHRYGYLKWFKQEWVTLRYWQRCWTEWRGPTSKAKEAAPEKAGKKVPCEPAGSEHTQVKAAAEPGLPSGDPVAVVTSTEASSAPVAQSQVDGGLQHRRQLFPAQQNAVANHTASGSIPS</sequence>